<dbReference type="GeneID" id="12447445"/>
<proteinExistence type="predicted"/>
<gene>
    <name evidence="3" type="ordered locus">Hqrw_2707</name>
</gene>
<organism evidence="3 4">
    <name type="scientific">Haloquadratum walsbyi (strain DSM 16854 / JCM 12705 / C23)</name>
    <dbReference type="NCBI Taxonomy" id="768065"/>
    <lineage>
        <taxon>Archaea</taxon>
        <taxon>Methanobacteriati</taxon>
        <taxon>Methanobacteriota</taxon>
        <taxon>Stenosarchaea group</taxon>
        <taxon>Halobacteria</taxon>
        <taxon>Halobacteriales</taxon>
        <taxon>Haloferacaceae</taxon>
        <taxon>Haloquadratum</taxon>
    </lineage>
</organism>
<evidence type="ECO:0000256" key="2">
    <source>
        <dbReference type="SAM" id="MobiDB-lite"/>
    </source>
</evidence>
<sequence length="368" mass="42054">MNNTSDKDIEFDTDEFLEWAEEMAESEGVSTNEILDQTVSAYWVYTELQRTLNSVTDTTTANQSNHDQETGASTGGNDTIDQKEQPLPVGKRESVSTSKSEESGVSESGPDYNDGLRKMSDERSEKELWQRLYDLSDKIDQNRRSQTERWVRLQDRVKSIEQEVNIMENENRGSRNSSENDAKMANVQSEIELLKEEIEQLNQSYEESLELRQEFKSRIEELERSQETIQSRVDDEFDSIESAFETALNRQEEFETRRSQLTNQIEDNTDMISSISEDKETLEAIRQTALQEGIEHAKCDYCDEDINISMLASPACPFCETPFNDIDPSGWNPLTSDVLTGAPRNLSADESEDFSPFLDEETDENGLS</sequence>
<accession>G0LL98</accession>
<feature type="compositionally biased region" description="Polar residues" evidence="2">
    <location>
        <begin position="56"/>
        <end position="79"/>
    </location>
</feature>
<evidence type="ECO:0000256" key="1">
    <source>
        <dbReference type="SAM" id="Coils"/>
    </source>
</evidence>
<dbReference type="Proteomes" id="UP000007954">
    <property type="component" value="Chromosome"/>
</dbReference>
<reference evidence="3 4" key="1">
    <citation type="journal article" date="2011" name="PLoS ONE">
        <title>Haloquadratum walsbyi: limited diversity in a global pond.</title>
        <authorList>
            <person name="Dyall-Smith M."/>
            <person name="Pfeiffer F."/>
            <person name="Klee K."/>
            <person name="Palm P."/>
            <person name="Gross K."/>
            <person name="Schuster S.C."/>
            <person name="Rampp M."/>
            <person name="Oesterhelt D."/>
        </authorList>
    </citation>
    <scope>NUCLEOTIDE SEQUENCE [LARGE SCALE GENOMIC DNA]</scope>
    <source>
        <strain evidence="4">DSM 16854 / JCM 12705 / C23</strain>
    </source>
</reference>
<feature type="region of interest" description="Disordered" evidence="2">
    <location>
        <begin position="56"/>
        <end position="119"/>
    </location>
</feature>
<protein>
    <submittedName>
        <fullName evidence="3">Uncharacterized protein</fullName>
    </submittedName>
</protein>
<evidence type="ECO:0000313" key="4">
    <source>
        <dbReference type="Proteomes" id="UP000007954"/>
    </source>
</evidence>
<keyword evidence="1" id="KW-0175">Coiled coil</keyword>
<feature type="compositionally biased region" description="Acidic residues" evidence="2">
    <location>
        <begin position="349"/>
        <end position="368"/>
    </location>
</feature>
<feature type="coiled-coil region" evidence="1">
    <location>
        <begin position="150"/>
        <end position="232"/>
    </location>
</feature>
<dbReference type="AlphaFoldDB" id="G0LL98"/>
<dbReference type="EMBL" id="FR746099">
    <property type="protein sequence ID" value="CCC40538.1"/>
    <property type="molecule type" value="Genomic_DNA"/>
</dbReference>
<dbReference type="KEGG" id="hwc:Hqrw_2707"/>
<dbReference type="OrthoDB" id="178000at2157"/>
<evidence type="ECO:0000313" key="3">
    <source>
        <dbReference type="EMBL" id="CCC40538.1"/>
    </source>
</evidence>
<feature type="region of interest" description="Disordered" evidence="2">
    <location>
        <begin position="332"/>
        <end position="368"/>
    </location>
</feature>
<dbReference type="HOGENOM" id="CLU_747244_0_0_2"/>
<feature type="compositionally biased region" description="Basic and acidic residues" evidence="2">
    <location>
        <begin position="80"/>
        <end position="102"/>
    </location>
</feature>
<name>G0LL98_HALWC</name>
<dbReference type="RefSeq" id="WP_014556143.1">
    <property type="nucleotide sequence ID" value="NC_017459.1"/>
</dbReference>